<evidence type="ECO:0000256" key="1">
    <source>
        <dbReference type="ARBA" id="ARBA00023015"/>
    </source>
</evidence>
<name>A0ABT9II28_9ACTN</name>
<dbReference type="EMBL" id="JASNFN010000041">
    <property type="protein sequence ID" value="MDP5185240.1"/>
    <property type="molecule type" value="Genomic_DNA"/>
</dbReference>
<keyword evidence="2" id="KW-0238">DNA-binding</keyword>
<proteinExistence type="predicted"/>
<dbReference type="Gene3D" id="1.10.10.60">
    <property type="entry name" value="Homeodomain-like"/>
    <property type="match status" value="1"/>
</dbReference>
<comment type="caution">
    <text evidence="5">The sequence shown here is derived from an EMBL/GenBank/DDBJ whole genome shotgun (WGS) entry which is preliminary data.</text>
</comment>
<evidence type="ECO:0000256" key="2">
    <source>
        <dbReference type="ARBA" id="ARBA00023125"/>
    </source>
</evidence>
<evidence type="ECO:0000259" key="4">
    <source>
        <dbReference type="PROSITE" id="PS01124"/>
    </source>
</evidence>
<keyword evidence="3" id="KW-0804">Transcription</keyword>
<dbReference type="Pfam" id="PF12833">
    <property type="entry name" value="HTH_18"/>
    <property type="match status" value="1"/>
</dbReference>
<dbReference type="SMART" id="SM00342">
    <property type="entry name" value="HTH_ARAC"/>
    <property type="match status" value="1"/>
</dbReference>
<dbReference type="PANTHER" id="PTHR47894">
    <property type="entry name" value="HTH-TYPE TRANSCRIPTIONAL REGULATOR GADX"/>
    <property type="match status" value="1"/>
</dbReference>
<dbReference type="Pfam" id="PF12625">
    <property type="entry name" value="Arabinose_bd"/>
    <property type="match status" value="1"/>
</dbReference>
<reference evidence="6" key="1">
    <citation type="submission" date="2023-05" db="EMBL/GenBank/DDBJ databases">
        <title>Draft genome of Pseudofrankia sp. BMG5.37.</title>
        <authorList>
            <person name="Gtari M."/>
            <person name="Ghodhbane F."/>
            <person name="Sbissi I."/>
        </authorList>
    </citation>
    <scope>NUCLEOTIDE SEQUENCE [LARGE SCALE GENOMIC DNA]</scope>
    <source>
        <strain evidence="6">BMG 814</strain>
    </source>
</reference>
<keyword evidence="6" id="KW-1185">Reference proteome</keyword>
<organism evidence="5 6">
    <name type="scientific">Blastococcus carthaginiensis</name>
    <dbReference type="NCBI Taxonomy" id="3050034"/>
    <lineage>
        <taxon>Bacteria</taxon>
        <taxon>Bacillati</taxon>
        <taxon>Actinomycetota</taxon>
        <taxon>Actinomycetes</taxon>
        <taxon>Geodermatophilales</taxon>
        <taxon>Geodermatophilaceae</taxon>
        <taxon>Blastococcus</taxon>
    </lineage>
</organism>
<gene>
    <name evidence="5" type="ORF">QOZ88_21620</name>
</gene>
<accession>A0ABT9II28</accession>
<dbReference type="RefSeq" id="WP_306001758.1">
    <property type="nucleotide sequence ID" value="NZ_JASNFN010000041.1"/>
</dbReference>
<dbReference type="PANTHER" id="PTHR47894:SF1">
    <property type="entry name" value="HTH-TYPE TRANSCRIPTIONAL REGULATOR VQSM"/>
    <property type="match status" value="1"/>
</dbReference>
<protein>
    <submittedName>
        <fullName evidence="5">AraC family transcriptional regulator</fullName>
    </submittedName>
</protein>
<dbReference type="InterPro" id="IPR009057">
    <property type="entry name" value="Homeodomain-like_sf"/>
</dbReference>
<dbReference type="PROSITE" id="PS01124">
    <property type="entry name" value="HTH_ARAC_FAMILY_2"/>
    <property type="match status" value="1"/>
</dbReference>
<dbReference type="InterPro" id="IPR032687">
    <property type="entry name" value="AraC-type_N"/>
</dbReference>
<keyword evidence="1" id="KW-0805">Transcription regulation</keyword>
<dbReference type="Proteomes" id="UP001233673">
    <property type="component" value="Unassembled WGS sequence"/>
</dbReference>
<dbReference type="SUPFAM" id="SSF46689">
    <property type="entry name" value="Homeodomain-like"/>
    <property type="match status" value="1"/>
</dbReference>
<evidence type="ECO:0000313" key="6">
    <source>
        <dbReference type="Proteomes" id="UP001233673"/>
    </source>
</evidence>
<dbReference type="PRINTS" id="PR00032">
    <property type="entry name" value="HTHARAC"/>
</dbReference>
<dbReference type="InterPro" id="IPR020449">
    <property type="entry name" value="Tscrpt_reg_AraC-type_HTH"/>
</dbReference>
<sequence length="341" mass="36920">MNSANSAHAAARGTGSAALLCALGEEHGLPRGRLLAGAGITEAQLADPGAEISAEQEVRLVAALAAELPEDGGLAAGGRYRLATYGIWGFALLSSRTLRAGHEVAMRFLDLTYALTRVSAVEDDGELHLFFDDLDLPEPVRRFVLLRDATAALQLWRESLGRPVVPRRVELRLPAPVDPAPFAAAFGVPPGFGAPRSTVVFDAALLDQPLPQAAPLTAALCEAQCRELLERRVSRRGLSGQVRDLLLRHPQQMPGQEAVAAELHMSVRTLRRRLGEEGTSFRAVVDQTRRHLAEELLVTVGLSVEEVAERIGYSEASAFVHAFRRWTGASPRRWARTAARE</sequence>
<evidence type="ECO:0000256" key="3">
    <source>
        <dbReference type="ARBA" id="ARBA00023163"/>
    </source>
</evidence>
<feature type="domain" description="HTH araC/xylS-type" evidence="4">
    <location>
        <begin position="240"/>
        <end position="337"/>
    </location>
</feature>
<dbReference type="InterPro" id="IPR018060">
    <property type="entry name" value="HTH_AraC"/>
</dbReference>
<evidence type="ECO:0000313" key="5">
    <source>
        <dbReference type="EMBL" id="MDP5185240.1"/>
    </source>
</evidence>